<dbReference type="Gene3D" id="3.40.50.1000">
    <property type="entry name" value="HAD superfamily/HAD-like"/>
    <property type="match status" value="1"/>
</dbReference>
<protein>
    <submittedName>
        <fullName evidence="1">Putative hydrolase</fullName>
    </submittedName>
</protein>
<dbReference type="InterPro" id="IPR036412">
    <property type="entry name" value="HAD-like_sf"/>
</dbReference>
<dbReference type="Gene3D" id="1.10.150.240">
    <property type="entry name" value="Putative phosphatase, domain 2"/>
    <property type="match status" value="1"/>
</dbReference>
<gene>
    <name evidence="1" type="ORF">FM101_03680</name>
</gene>
<dbReference type="SFLD" id="SFLDS00003">
    <property type="entry name" value="Haloacid_Dehalogenase"/>
    <property type="match status" value="1"/>
</dbReference>
<dbReference type="SFLD" id="SFLDG01129">
    <property type="entry name" value="C1.5:_HAD__Beta-PGM__Phosphata"/>
    <property type="match status" value="1"/>
</dbReference>
<dbReference type="NCBIfam" id="TIGR01509">
    <property type="entry name" value="HAD-SF-IA-v3"/>
    <property type="match status" value="1"/>
</dbReference>
<dbReference type="AlphaFoldDB" id="A0A1R4FF96"/>
<dbReference type="InterPro" id="IPR023214">
    <property type="entry name" value="HAD_sf"/>
</dbReference>
<dbReference type="Pfam" id="PF13419">
    <property type="entry name" value="HAD_2"/>
    <property type="match status" value="1"/>
</dbReference>
<sequence>MGAPRHAVLFDVDGTLVDSTYWHTVSWWQALRQHGHTVQMSRIHRAIGMGGDKLVSHVVGENVDADQEQALKDAHAAIFSTHWPQLTRFDGVKELLRACHGAGAAVVLASSAQGPQLEVLRRTIDADDFLTAATSSSDASASKPEPDIVEAALESAGVAAEQAIFIGDAVWDVHACAKLGLPVIGLACGGTSAAELREAGALEVHEQAADLLAHLQVSALGRLLDAARDGS</sequence>
<accession>A0A1R4FF96</accession>
<keyword evidence="1" id="KW-0378">Hydrolase</keyword>
<dbReference type="PANTHER" id="PTHR43434">
    <property type="entry name" value="PHOSPHOGLYCOLATE PHOSPHATASE"/>
    <property type="match status" value="1"/>
</dbReference>
<name>A0A1R4FF96_9MICC</name>
<dbReference type="GO" id="GO:0008967">
    <property type="term" value="F:phosphoglycolate phosphatase activity"/>
    <property type="evidence" value="ECO:0007669"/>
    <property type="project" value="TreeGrafter"/>
</dbReference>
<dbReference type="GO" id="GO:0006281">
    <property type="term" value="P:DNA repair"/>
    <property type="evidence" value="ECO:0007669"/>
    <property type="project" value="TreeGrafter"/>
</dbReference>
<dbReference type="InterPro" id="IPR023198">
    <property type="entry name" value="PGP-like_dom2"/>
</dbReference>
<dbReference type="RefSeq" id="WP_086995601.1">
    <property type="nucleotide sequence ID" value="NZ_FUHW01000016.1"/>
</dbReference>
<evidence type="ECO:0000313" key="2">
    <source>
        <dbReference type="Proteomes" id="UP000195913"/>
    </source>
</evidence>
<dbReference type="InterPro" id="IPR041492">
    <property type="entry name" value="HAD_2"/>
</dbReference>
<dbReference type="InterPro" id="IPR050155">
    <property type="entry name" value="HAD-like_hydrolase_sf"/>
</dbReference>
<evidence type="ECO:0000313" key="1">
    <source>
        <dbReference type="EMBL" id="SJM54559.1"/>
    </source>
</evidence>
<dbReference type="InterPro" id="IPR006439">
    <property type="entry name" value="HAD-SF_hydro_IA"/>
</dbReference>
<proteinExistence type="predicted"/>
<reference evidence="1 2" key="1">
    <citation type="submission" date="2017-02" db="EMBL/GenBank/DDBJ databases">
        <authorList>
            <person name="Peterson S.W."/>
        </authorList>
    </citation>
    <scope>NUCLEOTIDE SEQUENCE [LARGE SCALE GENOMIC DNA]</scope>
    <source>
        <strain evidence="1 2">B Ar 00.02</strain>
    </source>
</reference>
<dbReference type="GO" id="GO:0005829">
    <property type="term" value="C:cytosol"/>
    <property type="evidence" value="ECO:0007669"/>
    <property type="project" value="TreeGrafter"/>
</dbReference>
<organism evidence="1 2">
    <name type="scientific">Arthrobacter rhombi</name>
    <dbReference type="NCBI Taxonomy" id="71253"/>
    <lineage>
        <taxon>Bacteria</taxon>
        <taxon>Bacillati</taxon>
        <taxon>Actinomycetota</taxon>
        <taxon>Actinomycetes</taxon>
        <taxon>Micrococcales</taxon>
        <taxon>Micrococcaceae</taxon>
        <taxon>Arthrobacter</taxon>
    </lineage>
</organism>
<dbReference type="PANTHER" id="PTHR43434:SF16">
    <property type="entry name" value="BLL8046 PROTEIN"/>
    <property type="match status" value="1"/>
</dbReference>
<dbReference type="EMBL" id="FUHW01000016">
    <property type="protein sequence ID" value="SJM54559.1"/>
    <property type="molecule type" value="Genomic_DNA"/>
</dbReference>
<dbReference type="Proteomes" id="UP000195913">
    <property type="component" value="Unassembled WGS sequence"/>
</dbReference>
<dbReference type="NCBIfam" id="TIGR01549">
    <property type="entry name" value="HAD-SF-IA-v1"/>
    <property type="match status" value="1"/>
</dbReference>
<dbReference type="SUPFAM" id="SSF56784">
    <property type="entry name" value="HAD-like"/>
    <property type="match status" value="1"/>
</dbReference>
<keyword evidence="2" id="KW-1185">Reference proteome</keyword>